<keyword evidence="2" id="KW-0812">Transmembrane</keyword>
<gene>
    <name evidence="4" type="ORF">NFI88_00495</name>
</gene>
<evidence type="ECO:0000259" key="3">
    <source>
        <dbReference type="Pfam" id="PF04024"/>
    </source>
</evidence>
<organism evidence="4 5">
    <name type="scientific">Rhizosaccharibacter radicis</name>
    <dbReference type="NCBI Taxonomy" id="2782605"/>
    <lineage>
        <taxon>Bacteria</taxon>
        <taxon>Pseudomonadati</taxon>
        <taxon>Pseudomonadota</taxon>
        <taxon>Alphaproteobacteria</taxon>
        <taxon>Acetobacterales</taxon>
        <taxon>Acetobacteraceae</taxon>
        <taxon>Rhizosaccharibacter</taxon>
    </lineage>
</organism>
<dbReference type="InterPro" id="IPR007168">
    <property type="entry name" value="Phageshock_PspC_N"/>
</dbReference>
<name>A0ABT1VSJ8_9PROT</name>
<evidence type="ECO:0000256" key="2">
    <source>
        <dbReference type="SAM" id="Phobius"/>
    </source>
</evidence>
<sequence>MSGSSFRPGSSRHDAGQFAPAEASGRVWRQDGNAMMAGVCAGLAEDLDLPLPLVRTVAVLFLVLPTGLAYLALALILRRRPLAAAGLRQGFADGRWRTASFRGDGAQAAAAPRGADRADGSAVMRQDLALLRQRFAMLEPRLGNIEAFVTSRDFELHRDFRRMGD</sequence>
<evidence type="ECO:0000313" key="5">
    <source>
        <dbReference type="Proteomes" id="UP001524547"/>
    </source>
</evidence>
<dbReference type="EMBL" id="JAMZEJ010000001">
    <property type="protein sequence ID" value="MCQ8239317.1"/>
    <property type="molecule type" value="Genomic_DNA"/>
</dbReference>
<feature type="transmembrane region" description="Helical" evidence="2">
    <location>
        <begin position="57"/>
        <end position="77"/>
    </location>
</feature>
<feature type="domain" description="Phage shock protein PspC N-terminal" evidence="3">
    <location>
        <begin position="26"/>
        <end position="77"/>
    </location>
</feature>
<feature type="region of interest" description="Disordered" evidence="1">
    <location>
        <begin position="1"/>
        <end position="22"/>
    </location>
</feature>
<keyword evidence="2" id="KW-0472">Membrane</keyword>
<dbReference type="RefSeq" id="WP_422918064.1">
    <property type="nucleotide sequence ID" value="NZ_JAMZEJ010000001.1"/>
</dbReference>
<reference evidence="4 5" key="1">
    <citation type="submission" date="2022-06" db="EMBL/GenBank/DDBJ databases">
        <title>Rhizosaccharibacter gen. nov. sp. nov. KSS12, endophytic bacteria isolated from sugarcane.</title>
        <authorList>
            <person name="Pitiwittayakul N."/>
        </authorList>
    </citation>
    <scope>NUCLEOTIDE SEQUENCE [LARGE SCALE GENOMIC DNA]</scope>
    <source>
        <strain evidence="4 5">KSS12</strain>
    </source>
</reference>
<accession>A0ABT1VSJ8</accession>
<dbReference type="Pfam" id="PF04024">
    <property type="entry name" value="PspC"/>
    <property type="match status" value="1"/>
</dbReference>
<evidence type="ECO:0000256" key="1">
    <source>
        <dbReference type="SAM" id="MobiDB-lite"/>
    </source>
</evidence>
<keyword evidence="2" id="KW-1133">Transmembrane helix</keyword>
<keyword evidence="5" id="KW-1185">Reference proteome</keyword>
<protein>
    <submittedName>
        <fullName evidence="4">PspC domain-containing protein</fullName>
    </submittedName>
</protein>
<dbReference type="Proteomes" id="UP001524547">
    <property type="component" value="Unassembled WGS sequence"/>
</dbReference>
<comment type="caution">
    <text evidence="4">The sequence shown here is derived from an EMBL/GenBank/DDBJ whole genome shotgun (WGS) entry which is preliminary data.</text>
</comment>
<evidence type="ECO:0000313" key="4">
    <source>
        <dbReference type="EMBL" id="MCQ8239317.1"/>
    </source>
</evidence>
<proteinExistence type="predicted"/>